<reference evidence="1" key="1">
    <citation type="submission" date="2019-04" db="EMBL/GenBank/DDBJ databases">
        <title>Microbes associate with the intestines of laboratory mice.</title>
        <authorList>
            <person name="Navarre W."/>
            <person name="Wong E."/>
            <person name="Huang K."/>
            <person name="Tropini C."/>
            <person name="Ng K."/>
            <person name="Yu B."/>
        </authorList>
    </citation>
    <scope>NUCLEOTIDE SEQUENCE</scope>
    <source>
        <strain evidence="1">NM01_1-7b</strain>
    </source>
</reference>
<keyword evidence="2" id="KW-1185">Reference proteome</keyword>
<evidence type="ECO:0000313" key="2">
    <source>
        <dbReference type="Proteomes" id="UP000304953"/>
    </source>
</evidence>
<name>A0AC61RV26_9FIRM</name>
<accession>A0AC61RV26</accession>
<dbReference type="Proteomes" id="UP000304953">
    <property type="component" value="Unassembled WGS sequence"/>
</dbReference>
<proteinExistence type="predicted"/>
<dbReference type="EMBL" id="SRYA01000028">
    <property type="protein sequence ID" value="TGY95501.1"/>
    <property type="molecule type" value="Genomic_DNA"/>
</dbReference>
<gene>
    <name evidence="1" type="ORF">E5329_14525</name>
</gene>
<protein>
    <submittedName>
        <fullName evidence="1">Chemotaxis protein</fullName>
    </submittedName>
</protein>
<evidence type="ECO:0000313" key="1">
    <source>
        <dbReference type="EMBL" id="TGY95501.1"/>
    </source>
</evidence>
<sequence length="501" mass="55453">MEDERMGEERYKYRNKDERYKKMNRFNLITITAALVIILSYLWMKLLAGNISRSTVLGNTVVIFLSVIANLVIYSRNQAGTQLRLMITIEIGFEFLMLAAQTDAKFIDVTLIGMLAIAIPYYDKRFCKRLAVTYAVLYALEGTIRAVKGILVLDVDSVCMTVICYSIFIILARVGSISQDFSDHAQGAIAEQSGKQAGMLEDIISISRTVKEESDKSTGLVNELVDSTRTVSRSMQEISDAANTTAENISEQSIMTQSIQESIEETRSRSGQMVDIARESNVSIQENMQIMEKLKVHSAQIAATNEQVTDSMGKLQNKTRSVEEIAGMILDISGQTNLLALNASIESARAGEAGRGFAVVAEQIRQLSEQTKASMEDITRIVNELNENADEVVRSVKSSVGATANQNEMIRTAADSFEKLDHNIAELITDIREIDDRIGNLSDSNNRIVENIAHLSATTEEVTASAEQANLLSEKNMEYAQQTKETIGLIKDTTAGMEQYI</sequence>
<comment type="caution">
    <text evidence="1">The sequence shown here is derived from an EMBL/GenBank/DDBJ whole genome shotgun (WGS) entry which is preliminary data.</text>
</comment>
<organism evidence="1 2">
    <name type="scientific">Petralouisia muris</name>
    <dbReference type="NCBI Taxonomy" id="3032872"/>
    <lineage>
        <taxon>Bacteria</taxon>
        <taxon>Bacillati</taxon>
        <taxon>Bacillota</taxon>
        <taxon>Clostridia</taxon>
        <taxon>Lachnospirales</taxon>
        <taxon>Lachnospiraceae</taxon>
        <taxon>Petralouisia</taxon>
    </lineage>
</organism>